<proteinExistence type="inferred from homology"/>
<keyword evidence="3" id="KW-0807">Transducer</keyword>
<dbReference type="InterPro" id="IPR004090">
    <property type="entry name" value="Chemotax_Me-accpt_rcpt"/>
</dbReference>
<dbReference type="PROSITE" id="PS50885">
    <property type="entry name" value="HAMP"/>
    <property type="match status" value="1"/>
</dbReference>
<dbReference type="SUPFAM" id="SSF58104">
    <property type="entry name" value="Methyl-accepting chemotaxis protein (MCP) signaling domain"/>
    <property type="match status" value="1"/>
</dbReference>
<organism evidence="8 9">
    <name type="scientific">Azohydromonas lata</name>
    <dbReference type="NCBI Taxonomy" id="45677"/>
    <lineage>
        <taxon>Bacteria</taxon>
        <taxon>Pseudomonadati</taxon>
        <taxon>Pseudomonadota</taxon>
        <taxon>Betaproteobacteria</taxon>
        <taxon>Burkholderiales</taxon>
        <taxon>Sphaerotilaceae</taxon>
        <taxon>Azohydromonas</taxon>
    </lineage>
</organism>
<dbReference type="InterPro" id="IPR004089">
    <property type="entry name" value="MCPsignal_dom"/>
</dbReference>
<dbReference type="Gene3D" id="1.10.287.950">
    <property type="entry name" value="Methyl-accepting chemotaxis protein"/>
    <property type="match status" value="1"/>
</dbReference>
<gene>
    <name evidence="8" type="ORF">SM757_25345</name>
</gene>
<dbReference type="PRINTS" id="PR00260">
    <property type="entry name" value="CHEMTRNSDUCR"/>
</dbReference>
<evidence type="ECO:0000256" key="2">
    <source>
        <dbReference type="ARBA" id="ARBA00029447"/>
    </source>
</evidence>
<dbReference type="InterPro" id="IPR051310">
    <property type="entry name" value="MCP_chemotaxis"/>
</dbReference>
<dbReference type="EMBL" id="JAXOJX010000053">
    <property type="protein sequence ID" value="MDZ5459912.1"/>
    <property type="molecule type" value="Genomic_DNA"/>
</dbReference>
<evidence type="ECO:0000256" key="5">
    <source>
        <dbReference type="SAM" id="Phobius"/>
    </source>
</evidence>
<evidence type="ECO:0000256" key="1">
    <source>
        <dbReference type="ARBA" id="ARBA00022481"/>
    </source>
</evidence>
<dbReference type="RefSeq" id="WP_322467526.1">
    <property type="nucleotide sequence ID" value="NZ_JAXOJX010000053.1"/>
</dbReference>
<feature type="compositionally biased region" description="Polar residues" evidence="4">
    <location>
        <begin position="544"/>
        <end position="553"/>
    </location>
</feature>
<feature type="transmembrane region" description="Helical" evidence="5">
    <location>
        <begin position="12"/>
        <end position="32"/>
    </location>
</feature>
<dbReference type="Proteomes" id="UP001293718">
    <property type="component" value="Unassembled WGS sequence"/>
</dbReference>
<name>A0ABU5ILZ1_9BURK</name>
<feature type="domain" description="HAMP" evidence="7">
    <location>
        <begin position="212"/>
        <end position="264"/>
    </location>
</feature>
<dbReference type="PANTHER" id="PTHR43531">
    <property type="entry name" value="PROTEIN ICFG"/>
    <property type="match status" value="1"/>
</dbReference>
<comment type="caution">
    <text evidence="8">The sequence shown here is derived from an EMBL/GenBank/DDBJ whole genome shotgun (WGS) entry which is preliminary data.</text>
</comment>
<feature type="domain" description="Methyl-accepting transducer" evidence="6">
    <location>
        <begin position="269"/>
        <end position="498"/>
    </location>
</feature>
<dbReference type="InterPro" id="IPR024478">
    <property type="entry name" value="HlyB_4HB_MCP"/>
</dbReference>
<dbReference type="SMART" id="SM00304">
    <property type="entry name" value="HAMP"/>
    <property type="match status" value="1"/>
</dbReference>
<dbReference type="CDD" id="cd11386">
    <property type="entry name" value="MCP_signal"/>
    <property type="match status" value="1"/>
</dbReference>
<dbReference type="PROSITE" id="PS50111">
    <property type="entry name" value="CHEMOTAXIS_TRANSDUC_2"/>
    <property type="match status" value="1"/>
</dbReference>
<keyword evidence="1" id="KW-0488">Methylation</keyword>
<feature type="compositionally biased region" description="Pro residues" evidence="4">
    <location>
        <begin position="573"/>
        <end position="583"/>
    </location>
</feature>
<dbReference type="Pfam" id="PF00672">
    <property type="entry name" value="HAMP"/>
    <property type="match status" value="1"/>
</dbReference>
<evidence type="ECO:0000256" key="4">
    <source>
        <dbReference type="SAM" id="MobiDB-lite"/>
    </source>
</evidence>
<evidence type="ECO:0000256" key="3">
    <source>
        <dbReference type="PROSITE-ProRule" id="PRU00284"/>
    </source>
</evidence>
<dbReference type="Pfam" id="PF00015">
    <property type="entry name" value="MCPsignal"/>
    <property type="match status" value="1"/>
</dbReference>
<comment type="similarity">
    <text evidence="2">Belongs to the methyl-accepting chemotaxis (MCP) protein family.</text>
</comment>
<evidence type="ECO:0000259" key="6">
    <source>
        <dbReference type="PROSITE" id="PS50111"/>
    </source>
</evidence>
<keyword evidence="5" id="KW-1133">Transmembrane helix</keyword>
<accession>A0ABU5ILZ1</accession>
<keyword evidence="5" id="KW-0812">Transmembrane</keyword>
<dbReference type="SMART" id="SM00283">
    <property type="entry name" value="MA"/>
    <property type="match status" value="1"/>
</dbReference>
<dbReference type="Pfam" id="PF12729">
    <property type="entry name" value="4HB_MCP_1"/>
    <property type="match status" value="1"/>
</dbReference>
<dbReference type="CDD" id="cd06225">
    <property type="entry name" value="HAMP"/>
    <property type="match status" value="1"/>
</dbReference>
<feature type="transmembrane region" description="Helical" evidence="5">
    <location>
        <begin position="191"/>
        <end position="210"/>
    </location>
</feature>
<feature type="region of interest" description="Disordered" evidence="4">
    <location>
        <begin position="540"/>
        <end position="596"/>
    </location>
</feature>
<evidence type="ECO:0000313" key="8">
    <source>
        <dbReference type="EMBL" id="MDZ5459912.1"/>
    </source>
</evidence>
<protein>
    <submittedName>
        <fullName evidence="8">Methyl-accepting chemotaxis protein</fullName>
    </submittedName>
</protein>
<evidence type="ECO:0000313" key="9">
    <source>
        <dbReference type="Proteomes" id="UP001293718"/>
    </source>
</evidence>
<dbReference type="InterPro" id="IPR003660">
    <property type="entry name" value="HAMP_dom"/>
</dbReference>
<evidence type="ECO:0000259" key="7">
    <source>
        <dbReference type="PROSITE" id="PS50885"/>
    </source>
</evidence>
<sequence>MKLADFKIGLRLGTAFWLIMLMSFASSGLSLYKLSEIQENLEVVVKKNNVASAYAHTMSDAIHNANRILPTLVLVTDEAERGKLKEELESNAKIYDVSREALKDIHTSQEFDALLKQLDDARFAARPINEELYKLAMIDHRDEAMSLLMTKARPLNLAWQALVEETIRLQDAANWQTYEHAEATYAGARNLLIGCTAAMMALSMLMGLLITRSITRPLKRACDVALRVAEGDLGAQVVVEGSDETAQLLGALNTMQDKLTVTVARVRDNAEGVATASAQIAQGNLDLSQRTEQQATSLEQTSAAMDRLGATVKHNDDNASQANQLAVGASSVAAKGGTVVAQVVETMRGIEASSHKIADIIGVIDSIAFQTNILALNAAVEAARAGEHGRGFAVVAGEVRNLAQRSATAAKEIKSLITDSVSRVEHGSQLADEAGKTMEEVVTAVQRVSDLMAEISAASAEQSKGVVQVGSAVTQMDHATQQNAALVEESAAAAESLKVQALQLVHAVAVFQLHSHGGAMGSRAAQAMVPAMPAPLQAKPVQTAMASASSSRELATAPNVMRPDFSRKTLPRSTPPAAEPPPARTGTSDSDEWTSF</sequence>
<keyword evidence="9" id="KW-1185">Reference proteome</keyword>
<dbReference type="PANTHER" id="PTHR43531:SF14">
    <property type="entry name" value="METHYL-ACCEPTING CHEMOTAXIS PROTEIN I-RELATED"/>
    <property type="match status" value="1"/>
</dbReference>
<dbReference type="CDD" id="cd19411">
    <property type="entry name" value="MCP2201-like_sensor"/>
    <property type="match status" value="1"/>
</dbReference>
<dbReference type="InterPro" id="IPR047347">
    <property type="entry name" value="YvaQ-like_sensor"/>
</dbReference>
<keyword evidence="5" id="KW-0472">Membrane</keyword>
<reference evidence="8 9" key="1">
    <citation type="submission" date="2023-11" db="EMBL/GenBank/DDBJ databases">
        <title>Draft genome of Azohydromonas lata strain H1 (DSM1123), a polyhydroxyalkanoate producer.</title>
        <authorList>
            <person name="Traversa D."/>
            <person name="D'Addabbo P."/>
            <person name="Pazzani C."/>
            <person name="Manzari C."/>
            <person name="Chiara M."/>
            <person name="Scrascia M."/>
        </authorList>
    </citation>
    <scope>NUCLEOTIDE SEQUENCE [LARGE SCALE GENOMIC DNA]</scope>
    <source>
        <strain evidence="8 9">H1</strain>
    </source>
</reference>